<dbReference type="EMBL" id="JARPWH010000035">
    <property type="protein sequence ID" value="MDT2402913.1"/>
    <property type="molecule type" value="Genomic_DNA"/>
</dbReference>
<comment type="caution">
    <text evidence="1">The sequence shown here is derived from an EMBL/GenBank/DDBJ whole genome shotgun (WGS) entry which is preliminary data.</text>
</comment>
<proteinExistence type="predicted"/>
<accession>A0A2N8PZV3</accession>
<protein>
    <submittedName>
        <fullName evidence="1">DUF4177 domain-containing protein</fullName>
    </submittedName>
</protein>
<sequence length="66" mass="7839">MWTYRSEVLETSVKWFKDSANIEDLERLDDLINSRANEGWEFVTHSYMPNVIATRSAILVTFRKEK</sequence>
<dbReference type="Proteomes" id="UP000316316">
    <property type="component" value="Unassembled WGS sequence"/>
</dbReference>
<organism evidence="1 4">
    <name type="scientific">Enterococcus avium</name>
    <name type="common">Streptococcus avium</name>
    <dbReference type="NCBI Taxonomy" id="33945"/>
    <lineage>
        <taxon>Bacteria</taxon>
        <taxon>Bacillati</taxon>
        <taxon>Bacillota</taxon>
        <taxon>Bacilli</taxon>
        <taxon>Lactobacillales</taxon>
        <taxon>Enterococcaceae</taxon>
        <taxon>Enterococcus</taxon>
    </lineage>
</organism>
<dbReference type="GeneID" id="69569398"/>
<dbReference type="Pfam" id="PF13783">
    <property type="entry name" value="DUF4177"/>
    <property type="match status" value="1"/>
</dbReference>
<reference evidence="1" key="2">
    <citation type="submission" date="2023-03" db="EMBL/GenBank/DDBJ databases">
        <authorList>
            <person name="Shen W."/>
            <person name="Cai J."/>
        </authorList>
    </citation>
    <scope>NUCLEOTIDE SEQUENCE</scope>
    <source>
        <strain evidence="1">P33-2</strain>
    </source>
</reference>
<dbReference type="RefSeq" id="WP_048721549.1">
    <property type="nucleotide sequence ID" value="NZ_CABGUH010000006.1"/>
</dbReference>
<dbReference type="InterPro" id="IPR025234">
    <property type="entry name" value="YjzH-like"/>
</dbReference>
<evidence type="ECO:0000313" key="4">
    <source>
        <dbReference type="Proteomes" id="UP001260773"/>
    </source>
</evidence>
<dbReference type="EMBL" id="PDXQ01000001">
    <property type="protein sequence ID" value="TRZ35420.1"/>
    <property type="molecule type" value="Genomic_DNA"/>
</dbReference>
<gene>
    <name evidence="2" type="ORF">AUF17_15590</name>
    <name evidence="1" type="ORF">P7D43_11045</name>
</gene>
<name>A0A2N8PZV3_ENTAV</name>
<evidence type="ECO:0000313" key="3">
    <source>
        <dbReference type="Proteomes" id="UP000316316"/>
    </source>
</evidence>
<evidence type="ECO:0000313" key="1">
    <source>
        <dbReference type="EMBL" id="MDT2402913.1"/>
    </source>
</evidence>
<evidence type="ECO:0000313" key="2">
    <source>
        <dbReference type="EMBL" id="TRZ35420.1"/>
    </source>
</evidence>
<dbReference type="Proteomes" id="UP001260773">
    <property type="component" value="Unassembled WGS sequence"/>
</dbReference>
<dbReference type="AlphaFoldDB" id="A0A2N8PZV3"/>
<reference evidence="2 3" key="1">
    <citation type="submission" date="2017-10" db="EMBL/GenBank/DDBJ databases">
        <title>FDA dAtabase for Regulatory Grade micrObial Sequences (FDA-ARGOS): Supporting development and validation of Infectious Disease Dx tests.</title>
        <authorList>
            <person name="Campos J."/>
            <person name="Goldberg B."/>
            <person name="Tallon L.J."/>
            <person name="Sadzewicz L."/>
            <person name="Sengamalay N."/>
            <person name="Ott S."/>
            <person name="Godinez A."/>
            <person name="Nagaraj S."/>
            <person name="Vyas G."/>
            <person name="Aluvathingal J."/>
            <person name="Nadendla S."/>
            <person name="Geyer C."/>
            <person name="Nandy P."/>
            <person name="Hobson J."/>
            <person name="Sichtig H."/>
        </authorList>
    </citation>
    <scope>NUCLEOTIDE SEQUENCE [LARGE SCALE GENOMIC DNA]</scope>
    <source>
        <strain evidence="2 3">FDAARGOS_185</strain>
    </source>
</reference>